<sequence>MEKNVSFSNQREEAHIALRRIKDNENYGDNFFIAARRYEYRQEKTCHRDFNDDVTGKMIFSEGSVRVTGQFSKGFTSSDINEYEFQIEDCNGTLIFDMTKKLRCKIHINAPGTSPFEEDFHELLFNDIVENCFVIKKGGKQIGKAKIKC</sequence>
<organism evidence="1 2">
    <name type="scientific">Gigaspora rosea</name>
    <dbReference type="NCBI Taxonomy" id="44941"/>
    <lineage>
        <taxon>Eukaryota</taxon>
        <taxon>Fungi</taxon>
        <taxon>Fungi incertae sedis</taxon>
        <taxon>Mucoromycota</taxon>
        <taxon>Glomeromycotina</taxon>
        <taxon>Glomeromycetes</taxon>
        <taxon>Diversisporales</taxon>
        <taxon>Gigasporaceae</taxon>
        <taxon>Gigaspora</taxon>
    </lineage>
</organism>
<dbReference type="AlphaFoldDB" id="A0A397V1J4"/>
<dbReference type="OrthoDB" id="2427707at2759"/>
<evidence type="ECO:0000313" key="1">
    <source>
        <dbReference type="EMBL" id="RIB13783.1"/>
    </source>
</evidence>
<accession>A0A397V1J4</accession>
<proteinExistence type="predicted"/>
<keyword evidence="2" id="KW-1185">Reference proteome</keyword>
<protein>
    <submittedName>
        <fullName evidence="1">Uncharacterized protein</fullName>
    </submittedName>
</protein>
<reference evidence="1 2" key="1">
    <citation type="submission" date="2018-06" db="EMBL/GenBank/DDBJ databases">
        <title>Comparative genomics reveals the genomic features of Rhizophagus irregularis, R. cerebriforme, R. diaphanum and Gigaspora rosea, and their symbiotic lifestyle signature.</title>
        <authorList>
            <person name="Morin E."/>
            <person name="San Clemente H."/>
            <person name="Chen E.C.H."/>
            <person name="De La Providencia I."/>
            <person name="Hainaut M."/>
            <person name="Kuo A."/>
            <person name="Kohler A."/>
            <person name="Murat C."/>
            <person name="Tang N."/>
            <person name="Roy S."/>
            <person name="Loubradou J."/>
            <person name="Henrissat B."/>
            <person name="Grigoriev I.V."/>
            <person name="Corradi N."/>
            <person name="Roux C."/>
            <person name="Martin F.M."/>
        </authorList>
    </citation>
    <scope>NUCLEOTIDE SEQUENCE [LARGE SCALE GENOMIC DNA]</scope>
    <source>
        <strain evidence="1 2">DAOM 194757</strain>
    </source>
</reference>
<dbReference type="EMBL" id="QKWP01000891">
    <property type="protein sequence ID" value="RIB13783.1"/>
    <property type="molecule type" value="Genomic_DNA"/>
</dbReference>
<name>A0A397V1J4_9GLOM</name>
<evidence type="ECO:0000313" key="2">
    <source>
        <dbReference type="Proteomes" id="UP000266673"/>
    </source>
</evidence>
<gene>
    <name evidence="1" type="ORF">C2G38_2196890</name>
</gene>
<comment type="caution">
    <text evidence="1">The sequence shown here is derived from an EMBL/GenBank/DDBJ whole genome shotgun (WGS) entry which is preliminary data.</text>
</comment>
<dbReference type="Proteomes" id="UP000266673">
    <property type="component" value="Unassembled WGS sequence"/>
</dbReference>